<dbReference type="SUPFAM" id="SSF53244">
    <property type="entry name" value="MurD-like peptide ligases, peptide-binding domain"/>
    <property type="match status" value="1"/>
</dbReference>
<evidence type="ECO:0000256" key="2">
    <source>
        <dbReference type="ARBA" id="ARBA00004752"/>
    </source>
</evidence>
<dbReference type="AlphaFoldDB" id="A0A3D3R1V6"/>
<evidence type="ECO:0000256" key="3">
    <source>
        <dbReference type="ARBA" id="ARBA00022490"/>
    </source>
</evidence>
<dbReference type="InterPro" id="IPR036565">
    <property type="entry name" value="Mur-like_cat_sf"/>
</dbReference>
<keyword evidence="6 7" id="KW-0067">ATP-binding</keyword>
<keyword evidence="7 8" id="KW-0132">Cell division</keyword>
<evidence type="ECO:0000256" key="5">
    <source>
        <dbReference type="ARBA" id="ARBA00022741"/>
    </source>
</evidence>
<dbReference type="Gene3D" id="3.40.50.720">
    <property type="entry name" value="NAD(P)-binding Rossmann-like Domain"/>
    <property type="match status" value="1"/>
</dbReference>
<dbReference type="GO" id="GO:0071555">
    <property type="term" value="P:cell wall organization"/>
    <property type="evidence" value="ECO:0007669"/>
    <property type="project" value="UniProtKB-KW"/>
</dbReference>
<dbReference type="InterPro" id="IPR013221">
    <property type="entry name" value="Mur_ligase_cen"/>
</dbReference>
<dbReference type="Pfam" id="PF08245">
    <property type="entry name" value="Mur_ligase_M"/>
    <property type="match status" value="1"/>
</dbReference>
<keyword evidence="7 8" id="KW-0961">Cell wall biogenesis/degradation</keyword>
<keyword evidence="7 8" id="KW-0131">Cell cycle</keyword>
<keyword evidence="4 7" id="KW-0436">Ligase</keyword>
<comment type="similarity">
    <text evidence="7">Belongs to the MurCDEF family.</text>
</comment>
<comment type="catalytic activity">
    <reaction evidence="7 8">
        <text>UDP-N-acetyl-alpha-D-muramoyl-L-alanine + D-glutamate + ATP = UDP-N-acetyl-alpha-D-muramoyl-L-alanyl-D-glutamate + ADP + phosphate + H(+)</text>
        <dbReference type="Rhea" id="RHEA:16429"/>
        <dbReference type="ChEBI" id="CHEBI:15378"/>
        <dbReference type="ChEBI" id="CHEBI:29986"/>
        <dbReference type="ChEBI" id="CHEBI:30616"/>
        <dbReference type="ChEBI" id="CHEBI:43474"/>
        <dbReference type="ChEBI" id="CHEBI:83898"/>
        <dbReference type="ChEBI" id="CHEBI:83900"/>
        <dbReference type="ChEBI" id="CHEBI:456216"/>
        <dbReference type="EC" id="6.3.2.9"/>
    </reaction>
</comment>
<evidence type="ECO:0000256" key="6">
    <source>
        <dbReference type="ARBA" id="ARBA00022840"/>
    </source>
</evidence>
<dbReference type="Proteomes" id="UP000263642">
    <property type="component" value="Unassembled WGS sequence"/>
</dbReference>
<dbReference type="GO" id="GO:0005524">
    <property type="term" value="F:ATP binding"/>
    <property type="evidence" value="ECO:0007669"/>
    <property type="project" value="UniProtKB-UniRule"/>
</dbReference>
<dbReference type="EC" id="6.3.2.9" evidence="7 8"/>
<keyword evidence="3 7" id="KW-0963">Cytoplasm</keyword>
<feature type="domain" description="Mur ligase C-terminal" evidence="9">
    <location>
        <begin position="321"/>
        <end position="441"/>
    </location>
</feature>
<dbReference type="InterPro" id="IPR036615">
    <property type="entry name" value="Mur_ligase_C_dom_sf"/>
</dbReference>
<evidence type="ECO:0000313" key="12">
    <source>
        <dbReference type="Proteomes" id="UP000263642"/>
    </source>
</evidence>
<dbReference type="Gene3D" id="3.40.1190.10">
    <property type="entry name" value="Mur-like, catalytic domain"/>
    <property type="match status" value="1"/>
</dbReference>
<dbReference type="Gene3D" id="3.90.190.20">
    <property type="entry name" value="Mur ligase, C-terminal domain"/>
    <property type="match status" value="1"/>
</dbReference>
<comment type="pathway">
    <text evidence="2 7 8">Cell wall biogenesis; peptidoglycan biosynthesis.</text>
</comment>
<keyword evidence="7 8" id="KW-0133">Cell shape</keyword>
<name>A0A3D3R1V6_9PLAN</name>
<keyword evidence="7 8" id="KW-0573">Peptidoglycan synthesis</keyword>
<reference evidence="11 12" key="1">
    <citation type="journal article" date="2018" name="Nat. Biotechnol.">
        <title>A standardized bacterial taxonomy based on genome phylogeny substantially revises the tree of life.</title>
        <authorList>
            <person name="Parks D.H."/>
            <person name="Chuvochina M."/>
            <person name="Waite D.W."/>
            <person name="Rinke C."/>
            <person name="Skarshewski A."/>
            <person name="Chaumeil P.A."/>
            <person name="Hugenholtz P."/>
        </authorList>
    </citation>
    <scope>NUCLEOTIDE SEQUENCE [LARGE SCALE GENOMIC DNA]</scope>
    <source>
        <strain evidence="11">UBA9375</strain>
    </source>
</reference>
<dbReference type="Pfam" id="PF02875">
    <property type="entry name" value="Mur_ligase_C"/>
    <property type="match status" value="1"/>
</dbReference>
<keyword evidence="5 7" id="KW-0547">Nucleotide-binding</keyword>
<proteinExistence type="inferred from homology"/>
<evidence type="ECO:0000259" key="9">
    <source>
        <dbReference type="Pfam" id="PF02875"/>
    </source>
</evidence>
<evidence type="ECO:0000256" key="4">
    <source>
        <dbReference type="ARBA" id="ARBA00022598"/>
    </source>
</evidence>
<dbReference type="GO" id="GO:0005737">
    <property type="term" value="C:cytoplasm"/>
    <property type="evidence" value="ECO:0007669"/>
    <property type="project" value="UniProtKB-SubCell"/>
</dbReference>
<dbReference type="InterPro" id="IPR004101">
    <property type="entry name" value="Mur_ligase_C"/>
</dbReference>
<dbReference type="PANTHER" id="PTHR43692">
    <property type="entry name" value="UDP-N-ACETYLMURAMOYLALANINE--D-GLUTAMATE LIGASE"/>
    <property type="match status" value="1"/>
</dbReference>
<sequence length="473" mass="52002">MSILPYFIQNNDLAGKDVTVLGLGKFGGGVATVRFLTERGARVTVIDAKSAEALQESLKQLENCSDVIFQLGDQSAELPTTQLLVANPAIPPDHGLLRNAALQQIPITSEIELFWQLNPGRVIGVTGSNGKSTTTAMIHSILKAAGHRCWLGGNIGISLLPELDQIQSEDWVVLELSSFQLEALNRIQASPQIAVVTNFSPNHLDWHQNLEHYRQSKQTILRWQTESDVSVLNQDDPELQTWRTAGSILTFGTHSDLSPDFLVDQNRFLLKDQSEILTPELHVPGAHNRCNAAAAILACRAAGIAVPELKLGLESFRGLPHRLEFVGEYQQRKFYNDSLATTPESAICALDAFQETPVILLAGGSDKQVDLSEFAHRFRSQTKATALMGQTGKLMFDSLPEPQGSDQKYEAVISQPHTSFENAFRWAFQQSSPGDVILLSPGCASYDWFSSFVARGERFIALFQRLSACDGSD</sequence>
<dbReference type="UniPathway" id="UPA00219"/>
<feature type="binding site" evidence="7">
    <location>
        <begin position="127"/>
        <end position="133"/>
    </location>
    <ligand>
        <name>ATP</name>
        <dbReference type="ChEBI" id="CHEBI:30616"/>
    </ligand>
</feature>
<accession>A0A3D3R1V6</accession>
<evidence type="ECO:0000259" key="10">
    <source>
        <dbReference type="Pfam" id="PF08245"/>
    </source>
</evidence>
<evidence type="ECO:0000313" key="11">
    <source>
        <dbReference type="EMBL" id="HCO22062.1"/>
    </source>
</evidence>
<evidence type="ECO:0000256" key="1">
    <source>
        <dbReference type="ARBA" id="ARBA00004496"/>
    </source>
</evidence>
<dbReference type="GO" id="GO:0008764">
    <property type="term" value="F:UDP-N-acetylmuramoylalanine-D-glutamate ligase activity"/>
    <property type="evidence" value="ECO:0007669"/>
    <property type="project" value="UniProtKB-UniRule"/>
</dbReference>
<protein>
    <recommendedName>
        <fullName evidence="7 8">UDP-N-acetylmuramoylalanine--D-glutamate ligase</fullName>
        <ecNumber evidence="7 8">6.3.2.9</ecNumber>
    </recommendedName>
    <alternativeName>
        <fullName evidence="7">D-glutamic acid-adding enzyme</fullName>
    </alternativeName>
    <alternativeName>
        <fullName evidence="7">UDP-N-acetylmuramoyl-L-alanyl-D-glutamate synthetase</fullName>
    </alternativeName>
</protein>
<comment type="caution">
    <text evidence="11">The sequence shown here is derived from an EMBL/GenBank/DDBJ whole genome shotgun (WGS) entry which is preliminary data.</text>
</comment>
<feature type="domain" description="Mur ligase central" evidence="10">
    <location>
        <begin position="125"/>
        <end position="298"/>
    </location>
</feature>
<dbReference type="GO" id="GO:0051301">
    <property type="term" value="P:cell division"/>
    <property type="evidence" value="ECO:0007669"/>
    <property type="project" value="UniProtKB-KW"/>
</dbReference>
<organism evidence="11 12">
    <name type="scientific">Gimesia maris</name>
    <dbReference type="NCBI Taxonomy" id="122"/>
    <lineage>
        <taxon>Bacteria</taxon>
        <taxon>Pseudomonadati</taxon>
        <taxon>Planctomycetota</taxon>
        <taxon>Planctomycetia</taxon>
        <taxon>Planctomycetales</taxon>
        <taxon>Planctomycetaceae</taxon>
        <taxon>Gimesia</taxon>
    </lineage>
</organism>
<dbReference type="GO" id="GO:0009252">
    <property type="term" value="P:peptidoglycan biosynthetic process"/>
    <property type="evidence" value="ECO:0007669"/>
    <property type="project" value="UniProtKB-UniRule"/>
</dbReference>
<dbReference type="HAMAP" id="MF_00639">
    <property type="entry name" value="MurD"/>
    <property type="match status" value="1"/>
</dbReference>
<dbReference type="SUPFAM" id="SSF51984">
    <property type="entry name" value="MurCD N-terminal domain"/>
    <property type="match status" value="1"/>
</dbReference>
<dbReference type="NCBIfam" id="TIGR01087">
    <property type="entry name" value="murD"/>
    <property type="match status" value="1"/>
</dbReference>
<dbReference type="InterPro" id="IPR005762">
    <property type="entry name" value="MurD"/>
</dbReference>
<dbReference type="GO" id="GO:0008360">
    <property type="term" value="P:regulation of cell shape"/>
    <property type="evidence" value="ECO:0007669"/>
    <property type="project" value="UniProtKB-KW"/>
</dbReference>
<dbReference type="PANTHER" id="PTHR43692:SF1">
    <property type="entry name" value="UDP-N-ACETYLMURAMOYLALANINE--D-GLUTAMATE LIGASE"/>
    <property type="match status" value="1"/>
</dbReference>
<dbReference type="Pfam" id="PF21799">
    <property type="entry name" value="MurD-like_N"/>
    <property type="match status" value="1"/>
</dbReference>
<comment type="subcellular location">
    <subcellularLocation>
        <location evidence="1 7 8">Cytoplasm</location>
    </subcellularLocation>
</comment>
<dbReference type="EMBL" id="DQAY01000020">
    <property type="protein sequence ID" value="HCO22062.1"/>
    <property type="molecule type" value="Genomic_DNA"/>
</dbReference>
<gene>
    <name evidence="7 11" type="primary">murD</name>
    <name evidence="11" type="ORF">DIT97_02955</name>
</gene>
<evidence type="ECO:0000256" key="8">
    <source>
        <dbReference type="RuleBase" id="RU003664"/>
    </source>
</evidence>
<evidence type="ECO:0000256" key="7">
    <source>
        <dbReference type="HAMAP-Rule" id="MF_00639"/>
    </source>
</evidence>
<comment type="function">
    <text evidence="7 8">Cell wall formation. Catalyzes the addition of glutamate to the nucleotide precursor UDP-N-acetylmuramoyl-L-alanine (UMA).</text>
</comment>
<dbReference type="SUPFAM" id="SSF53623">
    <property type="entry name" value="MurD-like peptide ligases, catalytic domain"/>
    <property type="match status" value="1"/>
</dbReference>